<comment type="caution">
    <text evidence="5">The sequence shown here is derived from an EMBL/GenBank/DDBJ whole genome shotgun (WGS) entry which is preliminary data.</text>
</comment>
<reference evidence="5" key="1">
    <citation type="journal article" date="2023" name="Mol. Phylogenet. Evol.">
        <title>Genome-scale phylogeny and comparative genomics of the fungal order Sordariales.</title>
        <authorList>
            <person name="Hensen N."/>
            <person name="Bonometti L."/>
            <person name="Westerberg I."/>
            <person name="Brannstrom I.O."/>
            <person name="Guillou S."/>
            <person name="Cros-Aarteil S."/>
            <person name="Calhoun S."/>
            <person name="Haridas S."/>
            <person name="Kuo A."/>
            <person name="Mondo S."/>
            <person name="Pangilinan J."/>
            <person name="Riley R."/>
            <person name="LaButti K."/>
            <person name="Andreopoulos B."/>
            <person name="Lipzen A."/>
            <person name="Chen C."/>
            <person name="Yan M."/>
            <person name="Daum C."/>
            <person name="Ng V."/>
            <person name="Clum A."/>
            <person name="Steindorff A."/>
            <person name="Ohm R.A."/>
            <person name="Martin F."/>
            <person name="Silar P."/>
            <person name="Natvig D.O."/>
            <person name="Lalanne C."/>
            <person name="Gautier V."/>
            <person name="Ament-Velasquez S.L."/>
            <person name="Kruys A."/>
            <person name="Hutchinson M.I."/>
            <person name="Powell A.J."/>
            <person name="Barry K."/>
            <person name="Miller A.N."/>
            <person name="Grigoriev I.V."/>
            <person name="Debuchy R."/>
            <person name="Gladieux P."/>
            <person name="Hiltunen Thoren M."/>
            <person name="Johannesson H."/>
        </authorList>
    </citation>
    <scope>NUCLEOTIDE SEQUENCE</scope>
    <source>
        <strain evidence="5">PSN309</strain>
    </source>
</reference>
<dbReference type="AlphaFoldDB" id="A0AAN6WNB6"/>
<sequence length="367" mass="42532">MAGTLVKVPDMLREWPYPRRLNPHYEQVKAEGLAWINQFRLFDPESQDAFNRCDFAKLAMLAYQDHDLARSRTGANFMTLLYLIDEYTDCETAPSTLSMGEIVMDALRFPHKPRPAGEIPLGEVSRQFWALGRETASPLAERQFLHTMQRYLTAVVQQSDDRGKDYVRTFDEYLELRRDTTACLPSFAMMALDMDFPDEVYECEELERLREGAWRNIAVLNDIYSYHIERARGHALHNSVTIIMHEKDLDPQGAVNWICEWSDGVLKEFIETKNNLLSWGPEIDEQVARYVDGLAFWVRGNDDWTFESERYFGRNGAWVQQNRELYMLPLVEAADARAASHREEVDPETFGIAGMQIRRDLEVAARG</sequence>
<accession>A0AAN6WNB6</accession>
<proteinExistence type="inferred from homology"/>
<dbReference type="GO" id="GO:0008299">
    <property type="term" value="P:isoprenoid biosynthetic process"/>
    <property type="evidence" value="ECO:0007669"/>
    <property type="project" value="UniProtKB-ARBA"/>
</dbReference>
<dbReference type="Gene3D" id="1.10.600.10">
    <property type="entry name" value="Farnesyl Diphosphate Synthase"/>
    <property type="match status" value="1"/>
</dbReference>
<dbReference type="PANTHER" id="PTHR35201:SF4">
    <property type="entry name" value="BETA-PINACENE SYNTHASE-RELATED"/>
    <property type="match status" value="1"/>
</dbReference>
<dbReference type="Pfam" id="PF19086">
    <property type="entry name" value="Terpene_syn_C_2"/>
    <property type="match status" value="1"/>
</dbReference>
<dbReference type="InterPro" id="IPR034686">
    <property type="entry name" value="Terpene_cyclase-like_2"/>
</dbReference>
<dbReference type="SFLD" id="SFLDG01020">
    <property type="entry name" value="Terpene_Cyclase_Like_2"/>
    <property type="match status" value="1"/>
</dbReference>
<evidence type="ECO:0000313" key="5">
    <source>
        <dbReference type="EMBL" id="KAK4185224.1"/>
    </source>
</evidence>
<comment type="similarity">
    <text evidence="2 4">Belongs to the terpene synthase family.</text>
</comment>
<keyword evidence="3 4" id="KW-0460">Magnesium</keyword>
<name>A0AAN6WNB6_9PEZI</name>
<dbReference type="InterPro" id="IPR008949">
    <property type="entry name" value="Isoprenoid_synthase_dom_sf"/>
</dbReference>
<organism evidence="5 6">
    <name type="scientific">Podospora australis</name>
    <dbReference type="NCBI Taxonomy" id="1536484"/>
    <lineage>
        <taxon>Eukaryota</taxon>
        <taxon>Fungi</taxon>
        <taxon>Dikarya</taxon>
        <taxon>Ascomycota</taxon>
        <taxon>Pezizomycotina</taxon>
        <taxon>Sordariomycetes</taxon>
        <taxon>Sordariomycetidae</taxon>
        <taxon>Sordariales</taxon>
        <taxon>Podosporaceae</taxon>
        <taxon>Podospora</taxon>
    </lineage>
</organism>
<gene>
    <name evidence="5" type="ORF">QBC35DRAFT_21714</name>
</gene>
<evidence type="ECO:0000256" key="3">
    <source>
        <dbReference type="ARBA" id="ARBA00022842"/>
    </source>
</evidence>
<protein>
    <recommendedName>
        <fullName evidence="4">Terpene synthase</fullName>
        <ecNumber evidence="4">4.2.3.-</ecNumber>
    </recommendedName>
</protein>
<keyword evidence="4" id="KW-0456">Lyase</keyword>
<dbReference type="SFLD" id="SFLDS00005">
    <property type="entry name" value="Isoprenoid_Synthase_Type_I"/>
    <property type="match status" value="1"/>
</dbReference>
<evidence type="ECO:0000313" key="6">
    <source>
        <dbReference type="Proteomes" id="UP001302126"/>
    </source>
</evidence>
<reference evidence="5" key="2">
    <citation type="submission" date="2023-05" db="EMBL/GenBank/DDBJ databases">
        <authorList>
            <consortium name="Lawrence Berkeley National Laboratory"/>
            <person name="Steindorff A."/>
            <person name="Hensen N."/>
            <person name="Bonometti L."/>
            <person name="Westerberg I."/>
            <person name="Brannstrom I.O."/>
            <person name="Guillou S."/>
            <person name="Cros-Aarteil S."/>
            <person name="Calhoun S."/>
            <person name="Haridas S."/>
            <person name="Kuo A."/>
            <person name="Mondo S."/>
            <person name="Pangilinan J."/>
            <person name="Riley R."/>
            <person name="Labutti K."/>
            <person name="Andreopoulos B."/>
            <person name="Lipzen A."/>
            <person name="Chen C."/>
            <person name="Yanf M."/>
            <person name="Daum C."/>
            <person name="Ng V."/>
            <person name="Clum A."/>
            <person name="Ohm R."/>
            <person name="Martin F."/>
            <person name="Silar P."/>
            <person name="Natvig D."/>
            <person name="Lalanne C."/>
            <person name="Gautier V."/>
            <person name="Ament-Velasquez S.L."/>
            <person name="Kruys A."/>
            <person name="Hutchinson M.I."/>
            <person name="Powell A.J."/>
            <person name="Barry K."/>
            <person name="Miller A.N."/>
            <person name="Grigoriev I.V."/>
            <person name="Debuchy R."/>
            <person name="Gladieux P."/>
            <person name="Thoren M.H."/>
            <person name="Johannesson H."/>
        </authorList>
    </citation>
    <scope>NUCLEOTIDE SEQUENCE</scope>
    <source>
        <strain evidence="5">PSN309</strain>
    </source>
</reference>
<dbReference type="PANTHER" id="PTHR35201">
    <property type="entry name" value="TERPENE SYNTHASE"/>
    <property type="match status" value="1"/>
</dbReference>
<evidence type="ECO:0000256" key="2">
    <source>
        <dbReference type="ARBA" id="ARBA00006333"/>
    </source>
</evidence>
<dbReference type="EMBL" id="MU864457">
    <property type="protein sequence ID" value="KAK4185224.1"/>
    <property type="molecule type" value="Genomic_DNA"/>
</dbReference>
<dbReference type="SUPFAM" id="SSF48576">
    <property type="entry name" value="Terpenoid synthases"/>
    <property type="match status" value="1"/>
</dbReference>
<keyword evidence="6" id="KW-1185">Reference proteome</keyword>
<dbReference type="EC" id="4.2.3.-" evidence="4"/>
<comment type="cofactor">
    <cofactor evidence="1 4">
        <name>Mg(2+)</name>
        <dbReference type="ChEBI" id="CHEBI:18420"/>
    </cofactor>
</comment>
<evidence type="ECO:0000256" key="1">
    <source>
        <dbReference type="ARBA" id="ARBA00001946"/>
    </source>
</evidence>
<dbReference type="GO" id="GO:0046872">
    <property type="term" value="F:metal ion binding"/>
    <property type="evidence" value="ECO:0007669"/>
    <property type="project" value="UniProtKB-KW"/>
</dbReference>
<dbReference type="Proteomes" id="UP001302126">
    <property type="component" value="Unassembled WGS sequence"/>
</dbReference>
<dbReference type="GO" id="GO:0010333">
    <property type="term" value="F:terpene synthase activity"/>
    <property type="evidence" value="ECO:0007669"/>
    <property type="project" value="InterPro"/>
</dbReference>
<evidence type="ECO:0000256" key="4">
    <source>
        <dbReference type="RuleBase" id="RU366034"/>
    </source>
</evidence>
<keyword evidence="4" id="KW-0479">Metal-binding</keyword>